<dbReference type="InterPro" id="IPR013149">
    <property type="entry name" value="ADH-like_C"/>
</dbReference>
<dbReference type="PANTHER" id="PTHR43205">
    <property type="entry name" value="PROSTAGLANDIN REDUCTASE"/>
    <property type="match status" value="1"/>
</dbReference>
<protein>
    <submittedName>
        <fullName evidence="3">NADP-dependent oxidoreductase</fullName>
    </submittedName>
</protein>
<dbReference type="Pfam" id="PF16884">
    <property type="entry name" value="ADH_N_2"/>
    <property type="match status" value="1"/>
</dbReference>
<dbReference type="Pfam" id="PF00107">
    <property type="entry name" value="ADH_zinc_N"/>
    <property type="match status" value="1"/>
</dbReference>
<name>A0ABU7J8S5_9GAMM</name>
<dbReference type="CDD" id="cd05288">
    <property type="entry name" value="PGDH"/>
    <property type="match status" value="1"/>
</dbReference>
<dbReference type="SUPFAM" id="SSF51735">
    <property type="entry name" value="NAD(P)-binding Rossmann-fold domains"/>
    <property type="match status" value="1"/>
</dbReference>
<evidence type="ECO:0000313" key="4">
    <source>
        <dbReference type="Proteomes" id="UP001336314"/>
    </source>
</evidence>
<dbReference type="InterPro" id="IPR011032">
    <property type="entry name" value="GroES-like_sf"/>
</dbReference>
<dbReference type="Gene3D" id="3.90.180.10">
    <property type="entry name" value="Medium-chain alcohol dehydrogenases, catalytic domain"/>
    <property type="match status" value="1"/>
</dbReference>
<evidence type="ECO:0000259" key="2">
    <source>
        <dbReference type="SMART" id="SM00829"/>
    </source>
</evidence>
<dbReference type="SMART" id="SM00829">
    <property type="entry name" value="PKS_ER"/>
    <property type="match status" value="1"/>
</dbReference>
<feature type="domain" description="Enoyl reductase (ER)" evidence="2">
    <location>
        <begin position="17"/>
        <end position="326"/>
    </location>
</feature>
<sequence>MLNKQIRLARDISGFPRESDFYLVEEGLPELMDGQALCRAKYLSLDPYMRSQIAGKHLQGAVAVDDVMRGETISEVVASKEPALPVGSLVRCMGDWQTYSIQQAQSVQPVPAGVPAHFALNVLGMPGLTAYAALIWLARIQPGELVVIPGAAGAIGSIAGQLAKKRGCTVIGIAGCNMKCDLAVSQLGYDACINRRQENVASRLSELAPNGVDVYFDLVGGDMLHTISQQLALHARIVLCGLSSELHLPHRSPGPPSALWIKARATVMGLVVYDFETRRQEFIEQCLPAIRAGDFYLPVDLSYGLEQAPAAFCRMLAGNTIGKTLIKV</sequence>
<dbReference type="Gene3D" id="3.40.50.720">
    <property type="entry name" value="NAD(P)-binding Rossmann-like Domain"/>
    <property type="match status" value="1"/>
</dbReference>
<gene>
    <name evidence="3" type="ORF">QWY20_15815</name>
</gene>
<dbReference type="SUPFAM" id="SSF50129">
    <property type="entry name" value="GroES-like"/>
    <property type="match status" value="1"/>
</dbReference>
<dbReference type="PANTHER" id="PTHR43205:SF7">
    <property type="entry name" value="PROSTAGLANDIN REDUCTASE 1"/>
    <property type="match status" value="1"/>
</dbReference>
<dbReference type="RefSeq" id="WP_330129972.1">
    <property type="nucleotide sequence ID" value="NZ_JAUHLI010000018.1"/>
</dbReference>
<dbReference type="InterPro" id="IPR041694">
    <property type="entry name" value="ADH_N_2"/>
</dbReference>
<accession>A0ABU7J8S5</accession>
<keyword evidence="4" id="KW-1185">Reference proteome</keyword>
<evidence type="ECO:0000313" key="3">
    <source>
        <dbReference type="EMBL" id="MEE2002924.1"/>
    </source>
</evidence>
<dbReference type="InterPro" id="IPR045010">
    <property type="entry name" value="MDR_fam"/>
</dbReference>
<organism evidence="3 4">
    <name type="scientific">Alkalimonas cellulosilytica</name>
    <dbReference type="NCBI Taxonomy" id="3058395"/>
    <lineage>
        <taxon>Bacteria</taxon>
        <taxon>Pseudomonadati</taxon>
        <taxon>Pseudomonadota</taxon>
        <taxon>Gammaproteobacteria</taxon>
        <taxon>Alkalimonas</taxon>
    </lineage>
</organism>
<dbReference type="InterPro" id="IPR036291">
    <property type="entry name" value="NAD(P)-bd_dom_sf"/>
</dbReference>
<reference evidence="3 4" key="1">
    <citation type="submission" date="2023-07" db="EMBL/GenBank/DDBJ databases">
        <title>Alkalimonas sp., MEB108 novel, alkaliphilic bacterium isolated from Lonar Lake, India.</title>
        <authorList>
            <person name="Joshi A."/>
            <person name="Thite S."/>
        </authorList>
    </citation>
    <scope>NUCLEOTIDE SEQUENCE [LARGE SCALE GENOMIC DNA]</scope>
    <source>
        <strain evidence="3 4">MEB108</strain>
    </source>
</reference>
<comment type="caution">
    <text evidence="3">The sequence shown here is derived from an EMBL/GenBank/DDBJ whole genome shotgun (WGS) entry which is preliminary data.</text>
</comment>
<dbReference type="Proteomes" id="UP001336314">
    <property type="component" value="Unassembled WGS sequence"/>
</dbReference>
<evidence type="ECO:0000256" key="1">
    <source>
        <dbReference type="ARBA" id="ARBA00023002"/>
    </source>
</evidence>
<keyword evidence="1" id="KW-0560">Oxidoreductase</keyword>
<dbReference type="EMBL" id="JAUHLI010000018">
    <property type="protein sequence ID" value="MEE2002924.1"/>
    <property type="molecule type" value="Genomic_DNA"/>
</dbReference>
<dbReference type="InterPro" id="IPR020843">
    <property type="entry name" value="ER"/>
</dbReference>
<proteinExistence type="predicted"/>